<keyword evidence="1" id="KW-0732">Signal</keyword>
<dbReference type="OrthoDB" id="10533235at2759"/>
<reference evidence="2" key="2">
    <citation type="submission" date="2022-10" db="EMBL/GenBank/DDBJ databases">
        <authorList>
            <consortium name="ENA_rothamsted_submissions"/>
            <consortium name="culmorum"/>
            <person name="King R."/>
        </authorList>
    </citation>
    <scope>NUCLEOTIDE SEQUENCE</scope>
</reference>
<feature type="signal peptide" evidence="1">
    <location>
        <begin position="1"/>
        <end position="22"/>
    </location>
</feature>
<name>A0A9N9S1E6_9DIPT</name>
<evidence type="ECO:0000313" key="3">
    <source>
        <dbReference type="Proteomes" id="UP001153620"/>
    </source>
</evidence>
<dbReference type="EMBL" id="OU895879">
    <property type="protein sequence ID" value="CAG9806819.1"/>
    <property type="molecule type" value="Genomic_DNA"/>
</dbReference>
<protein>
    <submittedName>
        <fullName evidence="2">Uncharacterized protein</fullName>
    </submittedName>
</protein>
<keyword evidence="3" id="KW-1185">Reference proteome</keyword>
<evidence type="ECO:0000313" key="2">
    <source>
        <dbReference type="EMBL" id="CAG9806819.1"/>
    </source>
</evidence>
<dbReference type="Proteomes" id="UP001153620">
    <property type="component" value="Chromosome 3"/>
</dbReference>
<reference evidence="2" key="1">
    <citation type="submission" date="2022-01" db="EMBL/GenBank/DDBJ databases">
        <authorList>
            <person name="King R."/>
        </authorList>
    </citation>
    <scope>NUCLEOTIDE SEQUENCE</scope>
</reference>
<feature type="chain" id="PRO_5040213170" evidence="1">
    <location>
        <begin position="23"/>
        <end position="104"/>
    </location>
</feature>
<sequence>MRKLVLLMISIILFIAVNNCNGNDKLKSSTVWKLVKRFTIHRIHDLMVQNIDCDYNNCNSKQALIDYVNNLVDDDTNQLKSEHCDYLIKEIIEKDFHLLARDEL</sequence>
<organism evidence="2 3">
    <name type="scientific">Chironomus riparius</name>
    <dbReference type="NCBI Taxonomy" id="315576"/>
    <lineage>
        <taxon>Eukaryota</taxon>
        <taxon>Metazoa</taxon>
        <taxon>Ecdysozoa</taxon>
        <taxon>Arthropoda</taxon>
        <taxon>Hexapoda</taxon>
        <taxon>Insecta</taxon>
        <taxon>Pterygota</taxon>
        <taxon>Neoptera</taxon>
        <taxon>Endopterygota</taxon>
        <taxon>Diptera</taxon>
        <taxon>Nematocera</taxon>
        <taxon>Chironomoidea</taxon>
        <taxon>Chironomidae</taxon>
        <taxon>Chironominae</taxon>
        <taxon>Chironomus</taxon>
    </lineage>
</organism>
<accession>A0A9N9S1E6</accession>
<gene>
    <name evidence="2" type="ORF">CHIRRI_LOCUS9673</name>
</gene>
<dbReference type="AlphaFoldDB" id="A0A9N9S1E6"/>
<proteinExistence type="predicted"/>
<evidence type="ECO:0000256" key="1">
    <source>
        <dbReference type="SAM" id="SignalP"/>
    </source>
</evidence>